<evidence type="ECO:0000313" key="6">
    <source>
        <dbReference type="EMBL" id="MCU6686336.1"/>
    </source>
</evidence>
<dbReference type="RefSeq" id="WP_158369412.1">
    <property type="nucleotide sequence ID" value="NZ_JAOQJU010000005.1"/>
</dbReference>
<reference evidence="6 7" key="1">
    <citation type="journal article" date="2021" name="ISME Commun">
        <title>Automated analysis of genomic sequences facilitates high-throughput and comprehensive description of bacteria.</title>
        <authorList>
            <person name="Hitch T.C.A."/>
        </authorList>
    </citation>
    <scope>NUCLEOTIDE SEQUENCE [LARGE SCALE GENOMIC DNA]</scope>
    <source>
        <strain evidence="6 7">Sanger_03</strain>
    </source>
</reference>
<evidence type="ECO:0000256" key="4">
    <source>
        <dbReference type="ARBA" id="ARBA00023163"/>
    </source>
</evidence>
<dbReference type="Proteomes" id="UP001652431">
    <property type="component" value="Unassembled WGS sequence"/>
</dbReference>
<evidence type="ECO:0000256" key="1">
    <source>
        <dbReference type="ARBA" id="ARBA00009437"/>
    </source>
</evidence>
<comment type="similarity">
    <text evidence="1">Belongs to the LysR transcriptional regulatory family.</text>
</comment>
<proteinExistence type="inferred from homology"/>
<keyword evidence="4" id="KW-0804">Transcription</keyword>
<dbReference type="Pfam" id="PF03466">
    <property type="entry name" value="LysR_substrate"/>
    <property type="match status" value="1"/>
</dbReference>
<keyword evidence="3" id="KW-0238">DNA-binding</keyword>
<comment type="caution">
    <text evidence="6">The sequence shown here is derived from an EMBL/GenBank/DDBJ whole genome shotgun (WGS) entry which is preliminary data.</text>
</comment>
<dbReference type="InterPro" id="IPR050950">
    <property type="entry name" value="HTH-type_LysR_regulators"/>
</dbReference>
<evidence type="ECO:0000256" key="3">
    <source>
        <dbReference type="ARBA" id="ARBA00023125"/>
    </source>
</evidence>
<protein>
    <submittedName>
        <fullName evidence="6">LysR family transcriptional regulator</fullName>
    </submittedName>
</protein>
<dbReference type="Gene3D" id="1.10.10.10">
    <property type="entry name" value="Winged helix-like DNA-binding domain superfamily/Winged helix DNA-binding domain"/>
    <property type="match status" value="1"/>
</dbReference>
<dbReference type="InterPro" id="IPR000847">
    <property type="entry name" value="LysR_HTH_N"/>
</dbReference>
<dbReference type="SUPFAM" id="SSF53850">
    <property type="entry name" value="Periplasmic binding protein-like II"/>
    <property type="match status" value="1"/>
</dbReference>
<organism evidence="6 7">
    <name type="scientific">Dorea acetigenes</name>
    <dbReference type="NCBI Taxonomy" id="2981787"/>
    <lineage>
        <taxon>Bacteria</taxon>
        <taxon>Bacillati</taxon>
        <taxon>Bacillota</taxon>
        <taxon>Clostridia</taxon>
        <taxon>Lachnospirales</taxon>
        <taxon>Lachnospiraceae</taxon>
        <taxon>Dorea</taxon>
    </lineage>
</organism>
<keyword evidence="2" id="KW-0805">Transcription regulation</keyword>
<dbReference type="Pfam" id="PF00126">
    <property type="entry name" value="HTH_1"/>
    <property type="match status" value="1"/>
</dbReference>
<feature type="domain" description="HTH lysR-type" evidence="5">
    <location>
        <begin position="1"/>
        <end position="58"/>
    </location>
</feature>
<dbReference type="PANTHER" id="PTHR30419">
    <property type="entry name" value="HTH-TYPE TRANSCRIPTIONAL REGULATOR YBHD"/>
    <property type="match status" value="1"/>
</dbReference>
<evidence type="ECO:0000259" key="5">
    <source>
        <dbReference type="PROSITE" id="PS50931"/>
    </source>
</evidence>
<dbReference type="InterPro" id="IPR036388">
    <property type="entry name" value="WH-like_DNA-bd_sf"/>
</dbReference>
<evidence type="ECO:0000256" key="2">
    <source>
        <dbReference type="ARBA" id="ARBA00023015"/>
    </source>
</evidence>
<sequence length="304" mass="35082">MNIKDFNVFNTVAEEGNLTKASRLLYMTPQGISKVIKNLEKECDCELFLRTGNGMELSECGKHFREYAELMEQEYKKMRLEITHIKQKEKGVVDLISAYGILRHVTPECIVDFKKKYPEIEFHYRECPDKQAERWFQAGEGNVAFSLADCSEELYDVSVLGSFPIKLLVNEKHPLSRRKEVSIGDLEGEPMYIESREFKIYDQIVNRCRKAGFEPNIVFETSGFSLCHKMVKENKGISVTVDFISDDMRREGDGTVLIPFSDGAYEWKICMLTRKGDTPGNGVELFQRHVKEWLDMIKEGAITR</sequence>
<dbReference type="SUPFAM" id="SSF46785">
    <property type="entry name" value="Winged helix' DNA-binding domain"/>
    <property type="match status" value="1"/>
</dbReference>
<dbReference type="PANTHER" id="PTHR30419:SF8">
    <property type="entry name" value="NITROGEN ASSIMILATION TRANSCRIPTIONAL ACTIVATOR-RELATED"/>
    <property type="match status" value="1"/>
</dbReference>
<dbReference type="CDD" id="cd05466">
    <property type="entry name" value="PBP2_LTTR_substrate"/>
    <property type="match status" value="1"/>
</dbReference>
<dbReference type="PROSITE" id="PS50931">
    <property type="entry name" value="HTH_LYSR"/>
    <property type="match status" value="1"/>
</dbReference>
<dbReference type="InterPro" id="IPR036390">
    <property type="entry name" value="WH_DNA-bd_sf"/>
</dbReference>
<evidence type="ECO:0000313" key="7">
    <source>
        <dbReference type="Proteomes" id="UP001652431"/>
    </source>
</evidence>
<dbReference type="InterPro" id="IPR005119">
    <property type="entry name" value="LysR_subst-bd"/>
</dbReference>
<accession>A0ABT2RLR3</accession>
<dbReference type="Gene3D" id="3.40.190.290">
    <property type="match status" value="1"/>
</dbReference>
<gene>
    <name evidence="6" type="ORF">OCV99_07165</name>
</gene>
<dbReference type="EMBL" id="JAOQJU010000005">
    <property type="protein sequence ID" value="MCU6686336.1"/>
    <property type="molecule type" value="Genomic_DNA"/>
</dbReference>
<keyword evidence="7" id="KW-1185">Reference proteome</keyword>
<name>A0ABT2RLR3_9FIRM</name>